<dbReference type="Gene3D" id="1.10.443.10">
    <property type="entry name" value="Intergrase catalytic core"/>
    <property type="match status" value="1"/>
</dbReference>
<dbReference type="NCBIfam" id="NF001399">
    <property type="entry name" value="PRK00283.1"/>
    <property type="match status" value="1"/>
</dbReference>
<dbReference type="GO" id="GO:0003677">
    <property type="term" value="F:DNA binding"/>
    <property type="evidence" value="ECO:0007669"/>
    <property type="project" value="UniProtKB-UniRule"/>
</dbReference>
<dbReference type="Pfam" id="PF02899">
    <property type="entry name" value="Phage_int_SAM_1"/>
    <property type="match status" value="1"/>
</dbReference>
<dbReference type="GO" id="GO:0009037">
    <property type="term" value="F:tyrosine-based site-specific recombinase activity"/>
    <property type="evidence" value="ECO:0007669"/>
    <property type="project" value="UniProtKB-UniRule"/>
</dbReference>
<comment type="subcellular location">
    <subcellularLocation>
        <location evidence="1 10">Cytoplasm</location>
    </subcellularLocation>
</comment>
<comment type="function">
    <text evidence="10">Site-specific tyrosine recombinase, which acts by catalyzing the cutting and rejoining of the recombining DNA molecules. The XerC-XerD complex is essential to convert dimers of the bacterial chromosome into monomers to permit their segregation at cell division. It also contributes to the segregational stability of plasmids.</text>
</comment>
<keyword evidence="14" id="KW-1185">Reference proteome</keyword>
<evidence type="ECO:0000256" key="5">
    <source>
        <dbReference type="ARBA" id="ARBA00022829"/>
    </source>
</evidence>
<dbReference type="GO" id="GO:0005737">
    <property type="term" value="C:cytoplasm"/>
    <property type="evidence" value="ECO:0007669"/>
    <property type="project" value="UniProtKB-SubCell"/>
</dbReference>
<dbReference type="Gene3D" id="1.10.150.130">
    <property type="match status" value="1"/>
</dbReference>
<dbReference type="GO" id="GO:0051301">
    <property type="term" value="P:cell division"/>
    <property type="evidence" value="ECO:0007669"/>
    <property type="project" value="UniProtKB-KW"/>
</dbReference>
<dbReference type="GO" id="GO:0007059">
    <property type="term" value="P:chromosome segregation"/>
    <property type="evidence" value="ECO:0007669"/>
    <property type="project" value="UniProtKB-UniRule"/>
</dbReference>
<keyword evidence="3 10" id="KW-0963">Cytoplasm</keyword>
<organism evidence="13 14">
    <name type="scientific">Maridesulfovibrio ferrireducens</name>
    <dbReference type="NCBI Taxonomy" id="246191"/>
    <lineage>
        <taxon>Bacteria</taxon>
        <taxon>Pseudomonadati</taxon>
        <taxon>Thermodesulfobacteriota</taxon>
        <taxon>Desulfovibrionia</taxon>
        <taxon>Desulfovibrionales</taxon>
        <taxon>Desulfovibrionaceae</taxon>
        <taxon>Maridesulfovibrio</taxon>
    </lineage>
</organism>
<dbReference type="STRING" id="246191.SAMN05660337_2435"/>
<evidence type="ECO:0000313" key="14">
    <source>
        <dbReference type="Proteomes" id="UP000199053"/>
    </source>
</evidence>
<dbReference type="InterPro" id="IPR050090">
    <property type="entry name" value="Tyrosine_recombinase_XerCD"/>
</dbReference>
<dbReference type="InterPro" id="IPR010998">
    <property type="entry name" value="Integrase_recombinase_N"/>
</dbReference>
<evidence type="ECO:0000256" key="10">
    <source>
        <dbReference type="HAMAP-Rule" id="MF_01808"/>
    </source>
</evidence>
<comment type="similarity">
    <text evidence="10">Belongs to the 'phage' integrase family. XerC subfamily.</text>
</comment>
<feature type="domain" description="Tyr recombinase" evidence="11">
    <location>
        <begin position="115"/>
        <end position="296"/>
    </location>
</feature>
<feature type="domain" description="Core-binding (CB)" evidence="12">
    <location>
        <begin position="9"/>
        <end position="94"/>
    </location>
</feature>
<dbReference type="PROSITE" id="PS51900">
    <property type="entry name" value="CB"/>
    <property type="match status" value="1"/>
</dbReference>
<gene>
    <name evidence="10" type="primary">xerC</name>
    <name evidence="13" type="ORF">SAMN05660337_2435</name>
</gene>
<dbReference type="Pfam" id="PF00589">
    <property type="entry name" value="Phage_integrase"/>
    <property type="match status" value="1"/>
</dbReference>
<proteinExistence type="inferred from homology"/>
<dbReference type="OrthoDB" id="9801717at2"/>
<evidence type="ECO:0000313" key="13">
    <source>
        <dbReference type="EMBL" id="SDL19840.1"/>
    </source>
</evidence>
<dbReference type="GO" id="GO:0006313">
    <property type="term" value="P:DNA transposition"/>
    <property type="evidence" value="ECO:0007669"/>
    <property type="project" value="UniProtKB-UniRule"/>
</dbReference>
<accession>A0A1G9I3N1</accession>
<keyword evidence="6 10" id="KW-0229">DNA integration</keyword>
<keyword evidence="7 10" id="KW-0238">DNA-binding</keyword>
<feature type="active site" evidence="10">
    <location>
        <position position="155"/>
    </location>
</feature>
<reference evidence="14" key="1">
    <citation type="submission" date="2016-10" db="EMBL/GenBank/DDBJ databases">
        <authorList>
            <person name="Varghese N."/>
            <person name="Submissions S."/>
        </authorList>
    </citation>
    <scope>NUCLEOTIDE SEQUENCE [LARGE SCALE GENOMIC DNA]</scope>
    <source>
        <strain evidence="14">DSM 16995</strain>
    </source>
</reference>
<feature type="active site" evidence="10">
    <location>
        <position position="248"/>
    </location>
</feature>
<dbReference type="EMBL" id="FNGA01000003">
    <property type="protein sequence ID" value="SDL19840.1"/>
    <property type="molecule type" value="Genomic_DNA"/>
</dbReference>
<evidence type="ECO:0000256" key="1">
    <source>
        <dbReference type="ARBA" id="ARBA00004496"/>
    </source>
</evidence>
<evidence type="ECO:0000256" key="9">
    <source>
        <dbReference type="ARBA" id="ARBA00023306"/>
    </source>
</evidence>
<dbReference type="RefSeq" id="WP_092161441.1">
    <property type="nucleotide sequence ID" value="NZ_FNGA01000003.1"/>
</dbReference>
<protein>
    <recommendedName>
        <fullName evidence="10">Tyrosine recombinase XerC</fullName>
    </recommendedName>
</protein>
<feature type="active site" evidence="10">
    <location>
        <position position="179"/>
    </location>
</feature>
<dbReference type="Proteomes" id="UP000199053">
    <property type="component" value="Unassembled WGS sequence"/>
</dbReference>
<evidence type="ECO:0000256" key="2">
    <source>
        <dbReference type="ARBA" id="ARBA00010450"/>
    </source>
</evidence>
<name>A0A1G9I3N1_9BACT</name>
<dbReference type="InterPro" id="IPR002104">
    <property type="entry name" value="Integrase_catalytic"/>
</dbReference>
<evidence type="ECO:0000256" key="7">
    <source>
        <dbReference type="ARBA" id="ARBA00023125"/>
    </source>
</evidence>
<evidence type="ECO:0000256" key="4">
    <source>
        <dbReference type="ARBA" id="ARBA00022618"/>
    </source>
</evidence>
<dbReference type="InterPro" id="IPR011010">
    <property type="entry name" value="DNA_brk_join_enz"/>
</dbReference>
<evidence type="ECO:0000259" key="12">
    <source>
        <dbReference type="PROSITE" id="PS51900"/>
    </source>
</evidence>
<dbReference type="AlphaFoldDB" id="A0A1G9I3N1"/>
<dbReference type="NCBIfam" id="TIGR02225">
    <property type="entry name" value="recomb_XerD"/>
    <property type="match status" value="1"/>
</dbReference>
<sequence>MTENKNNISCKHQWVDRYLEHLLIERGLAENSLDGYLRDLESFQLFLENRSSTIEETTSQTLLLYLTYLRSKSLKSRSLARHLSSLRGFFAFCTSRNFLKENPAVLLENPKLPKKLPEFLSTDEISLVLARPALNTKLGFRDKVMLELLYAAGMRVSELINLKIEDFDPQTGLLIIFGKGSKERLVPIHYTAQNFLNLYIKDWRPAFNPNVKNIFLNRSGNGLTRQGVWKLIKKYTLEAGIKRSISPHTFRHSFATHLLDGGADLRTVQLLLGHADISATEIYTHIQAGRLVQLHKRFHPRSIM</sequence>
<evidence type="ECO:0000256" key="6">
    <source>
        <dbReference type="ARBA" id="ARBA00022908"/>
    </source>
</evidence>
<keyword evidence="4 10" id="KW-0132">Cell division</keyword>
<keyword evidence="9 10" id="KW-0131">Cell cycle</keyword>
<dbReference type="HAMAP" id="MF_01808">
    <property type="entry name" value="Recomb_XerC_XerD"/>
    <property type="match status" value="1"/>
</dbReference>
<feature type="active site" evidence="10">
    <location>
        <position position="274"/>
    </location>
</feature>
<dbReference type="InterPro" id="IPR044068">
    <property type="entry name" value="CB"/>
</dbReference>
<dbReference type="CDD" id="cd00798">
    <property type="entry name" value="INT_XerDC_C"/>
    <property type="match status" value="1"/>
</dbReference>
<dbReference type="SUPFAM" id="SSF56349">
    <property type="entry name" value="DNA breaking-rejoining enzymes"/>
    <property type="match status" value="1"/>
</dbReference>
<comment type="similarity">
    <text evidence="2">Belongs to the 'phage' integrase family. XerD subfamily.</text>
</comment>
<comment type="subunit">
    <text evidence="10">Forms a cyclic heterotetrameric complex composed of two molecules of XerC and two molecules of XerD.</text>
</comment>
<evidence type="ECO:0000256" key="8">
    <source>
        <dbReference type="ARBA" id="ARBA00023172"/>
    </source>
</evidence>
<keyword evidence="5 10" id="KW-0159">Chromosome partition</keyword>
<dbReference type="InterPro" id="IPR004107">
    <property type="entry name" value="Integrase_SAM-like_N"/>
</dbReference>
<dbReference type="PROSITE" id="PS51898">
    <property type="entry name" value="TYR_RECOMBINASE"/>
    <property type="match status" value="1"/>
</dbReference>
<evidence type="ECO:0000256" key="3">
    <source>
        <dbReference type="ARBA" id="ARBA00022490"/>
    </source>
</evidence>
<dbReference type="InterPro" id="IPR023009">
    <property type="entry name" value="Tyrosine_recombinase_XerC/XerD"/>
</dbReference>
<dbReference type="PANTHER" id="PTHR30349:SF81">
    <property type="entry name" value="TYROSINE RECOMBINASE XERC"/>
    <property type="match status" value="1"/>
</dbReference>
<keyword evidence="8 10" id="KW-0233">DNA recombination</keyword>
<dbReference type="PANTHER" id="PTHR30349">
    <property type="entry name" value="PHAGE INTEGRASE-RELATED"/>
    <property type="match status" value="1"/>
</dbReference>
<dbReference type="InterPro" id="IPR011932">
    <property type="entry name" value="Recomb_XerD"/>
</dbReference>
<feature type="active site" description="O-(3'-phospho-DNA)-tyrosine intermediate" evidence="10">
    <location>
        <position position="283"/>
    </location>
</feature>
<evidence type="ECO:0000259" key="11">
    <source>
        <dbReference type="PROSITE" id="PS51898"/>
    </source>
</evidence>
<feature type="active site" evidence="10">
    <location>
        <position position="251"/>
    </location>
</feature>
<dbReference type="InterPro" id="IPR013762">
    <property type="entry name" value="Integrase-like_cat_sf"/>
</dbReference>